<name>A0A2W0CEA2_9BACL</name>
<dbReference type="Proteomes" id="UP000247459">
    <property type="component" value="Unassembled WGS sequence"/>
</dbReference>
<evidence type="ECO:0000313" key="1">
    <source>
        <dbReference type="EMBL" id="PYY29089.1"/>
    </source>
</evidence>
<comment type="caution">
    <text evidence="1">The sequence shown here is derived from an EMBL/GenBank/DDBJ whole genome shotgun (WGS) entry which is preliminary data.</text>
</comment>
<evidence type="ECO:0000313" key="2">
    <source>
        <dbReference type="Proteomes" id="UP000247459"/>
    </source>
</evidence>
<dbReference type="AlphaFoldDB" id="A0A2W0CEA2"/>
<sequence length="173" mass="20405">MDFNILEIRDYYDSEIINYDYDKLTKRGVSEENARFLIDVGVPAEYDDFVFYEVEAFHVKGIEDEEYIQIGHFASYGMRDSYGLYLKQGSDTLFTTSPLDKSEVYILNKNLRTFFLFHLIRNELAAKMRLAGVYTSDKYASKLRDYFENVDPISMKNVEGYWSHFLEDYETGL</sequence>
<dbReference type="RefSeq" id="WP_110758173.1">
    <property type="nucleotide sequence ID" value="NZ_PRLG01000018.1"/>
</dbReference>
<dbReference type="EMBL" id="PRLG01000018">
    <property type="protein sequence ID" value="PYY29089.1"/>
    <property type="molecule type" value="Genomic_DNA"/>
</dbReference>
<dbReference type="InterPro" id="IPR025851">
    <property type="entry name" value="SUKH-4"/>
</dbReference>
<gene>
    <name evidence="1" type="ORF">PIL02S_02028</name>
</gene>
<dbReference type="Pfam" id="PF14435">
    <property type="entry name" value="SUKH-4"/>
    <property type="match status" value="1"/>
</dbReference>
<protein>
    <submittedName>
        <fullName evidence="1">Uncharacterized protein</fullName>
    </submittedName>
</protein>
<dbReference type="OrthoDB" id="2596542at2"/>
<organism evidence="1 2">
    <name type="scientific">Paenibacillus illinoisensis</name>
    <dbReference type="NCBI Taxonomy" id="59845"/>
    <lineage>
        <taxon>Bacteria</taxon>
        <taxon>Bacillati</taxon>
        <taxon>Bacillota</taxon>
        <taxon>Bacilli</taxon>
        <taxon>Bacillales</taxon>
        <taxon>Paenibacillaceae</taxon>
        <taxon>Paenibacillus</taxon>
    </lineage>
</organism>
<accession>A0A2W0CEA2</accession>
<reference evidence="1 2" key="1">
    <citation type="submission" date="2018-01" db="EMBL/GenBank/DDBJ databases">
        <title>Genome sequence of the PGP bacterium Paenibacillus illinoisensis E3.</title>
        <authorList>
            <person name="Rolli E."/>
            <person name="Marasco R."/>
            <person name="Bessem C."/>
            <person name="Michoud G."/>
            <person name="Gaiarsa S."/>
            <person name="Borin S."/>
            <person name="Daffonchio D."/>
        </authorList>
    </citation>
    <scope>NUCLEOTIDE SEQUENCE [LARGE SCALE GENOMIC DNA]</scope>
    <source>
        <strain evidence="1 2">E3</strain>
    </source>
</reference>
<proteinExistence type="predicted"/>